<dbReference type="SUPFAM" id="SSF103473">
    <property type="entry name" value="MFS general substrate transporter"/>
    <property type="match status" value="1"/>
</dbReference>
<accession>A0AAD6US67</accession>
<evidence type="ECO:0000259" key="7">
    <source>
        <dbReference type="PROSITE" id="PS50850"/>
    </source>
</evidence>
<evidence type="ECO:0000256" key="6">
    <source>
        <dbReference type="SAM" id="Phobius"/>
    </source>
</evidence>
<dbReference type="GO" id="GO:0022857">
    <property type="term" value="F:transmembrane transporter activity"/>
    <property type="evidence" value="ECO:0007669"/>
    <property type="project" value="InterPro"/>
</dbReference>
<feature type="transmembrane region" description="Helical" evidence="6">
    <location>
        <begin position="92"/>
        <end position="114"/>
    </location>
</feature>
<feature type="transmembrane region" description="Helical" evidence="6">
    <location>
        <begin position="183"/>
        <end position="205"/>
    </location>
</feature>
<keyword evidence="4 6" id="KW-1133">Transmembrane helix</keyword>
<feature type="transmembrane region" description="Helical" evidence="6">
    <location>
        <begin position="418"/>
        <end position="443"/>
    </location>
</feature>
<dbReference type="InterPro" id="IPR001958">
    <property type="entry name" value="Tet-R_TetA/multi-R_MdtG-like"/>
</dbReference>
<feature type="transmembrane region" description="Helical" evidence="6">
    <location>
        <begin position="319"/>
        <end position="339"/>
    </location>
</feature>
<dbReference type="Gene3D" id="1.20.1250.20">
    <property type="entry name" value="MFS general substrate transporter like domains"/>
    <property type="match status" value="1"/>
</dbReference>
<dbReference type="InterPro" id="IPR011701">
    <property type="entry name" value="MFS"/>
</dbReference>
<keyword evidence="5 6" id="KW-0472">Membrane</keyword>
<organism evidence="8 9">
    <name type="scientific">Mycena pura</name>
    <dbReference type="NCBI Taxonomy" id="153505"/>
    <lineage>
        <taxon>Eukaryota</taxon>
        <taxon>Fungi</taxon>
        <taxon>Dikarya</taxon>
        <taxon>Basidiomycota</taxon>
        <taxon>Agaricomycotina</taxon>
        <taxon>Agaricomycetes</taxon>
        <taxon>Agaricomycetidae</taxon>
        <taxon>Agaricales</taxon>
        <taxon>Marasmiineae</taxon>
        <taxon>Mycenaceae</taxon>
        <taxon>Mycena</taxon>
    </lineage>
</organism>
<sequence length="489" mass="52299">MSSATSRAAKVSVASETTPLLVAAENIVDPPQTYGPPEDHQPGSEDIEKPLPMGQILLLCYARLVDPIAFFSIFPFINKMIHEQAGIPETDVGFYAGLIESLFSMTQMLVMIGYGRVADRIGRKPVLVFSLCGVSVASAMFGLSKKVWQMILFRCLAGAFAGSVVTVRAMITENSTARTQAKAFSFFAFASNIGIFLGPLIGGSLSEPTLNYPSVFGHMQLFKTYPYLLPTLITGCVAASGAALCALFVKETLITKTERTSSGAVSPPMSTWEVIKSPGVAVVLYLMGHTVLIALGYTAVLPLFWFTPVDLGGLGFTPLQISFFLGLAGLSQALWLFPFPALQRRYGTGGVLRAGTYVWPIFMALNPVANFMLKQGWTKAFWIMMPSAQILGAAVSLVFTAMQLALNDVAPAPNTLGTLNAIFLTLNSGIRAVAPGVFSSIFAVGARTQVLGGQLVWVIIVGVTIGFWVGVRYLPAKAEGRIQPSGRPA</sequence>
<dbReference type="PRINTS" id="PR01035">
    <property type="entry name" value="TCRTETA"/>
</dbReference>
<protein>
    <submittedName>
        <fullName evidence="8">Tetracycline:hydrogen antiporter-like protein</fullName>
    </submittedName>
</protein>
<dbReference type="CDD" id="cd17330">
    <property type="entry name" value="MFS_SLC46_TetA_like"/>
    <property type="match status" value="1"/>
</dbReference>
<evidence type="ECO:0000256" key="3">
    <source>
        <dbReference type="ARBA" id="ARBA00022692"/>
    </source>
</evidence>
<keyword evidence="9" id="KW-1185">Reference proteome</keyword>
<dbReference type="GO" id="GO:0016020">
    <property type="term" value="C:membrane"/>
    <property type="evidence" value="ECO:0007669"/>
    <property type="project" value="UniProtKB-SubCell"/>
</dbReference>
<dbReference type="PROSITE" id="PS50850">
    <property type="entry name" value="MFS"/>
    <property type="match status" value="1"/>
</dbReference>
<comment type="caution">
    <text evidence="8">The sequence shown here is derived from an EMBL/GenBank/DDBJ whole genome shotgun (WGS) entry which is preliminary data.</text>
</comment>
<reference evidence="8" key="1">
    <citation type="submission" date="2023-03" db="EMBL/GenBank/DDBJ databases">
        <title>Massive genome expansion in bonnet fungi (Mycena s.s.) driven by repeated elements and novel gene families across ecological guilds.</title>
        <authorList>
            <consortium name="Lawrence Berkeley National Laboratory"/>
            <person name="Harder C.B."/>
            <person name="Miyauchi S."/>
            <person name="Viragh M."/>
            <person name="Kuo A."/>
            <person name="Thoen E."/>
            <person name="Andreopoulos B."/>
            <person name="Lu D."/>
            <person name="Skrede I."/>
            <person name="Drula E."/>
            <person name="Henrissat B."/>
            <person name="Morin E."/>
            <person name="Kohler A."/>
            <person name="Barry K."/>
            <person name="LaButti K."/>
            <person name="Morin E."/>
            <person name="Salamov A."/>
            <person name="Lipzen A."/>
            <person name="Mereny Z."/>
            <person name="Hegedus B."/>
            <person name="Baldrian P."/>
            <person name="Stursova M."/>
            <person name="Weitz H."/>
            <person name="Taylor A."/>
            <person name="Grigoriev I.V."/>
            <person name="Nagy L.G."/>
            <person name="Martin F."/>
            <person name="Kauserud H."/>
        </authorList>
    </citation>
    <scope>NUCLEOTIDE SEQUENCE</scope>
    <source>
        <strain evidence="8">9144</strain>
    </source>
</reference>
<feature type="domain" description="Major facilitator superfamily (MFS) profile" evidence="7">
    <location>
        <begin position="55"/>
        <end position="478"/>
    </location>
</feature>
<evidence type="ECO:0000256" key="2">
    <source>
        <dbReference type="ARBA" id="ARBA00022448"/>
    </source>
</evidence>
<dbReference type="PANTHER" id="PTHR23504">
    <property type="entry name" value="MAJOR FACILITATOR SUPERFAMILY DOMAIN-CONTAINING PROTEIN 10"/>
    <property type="match status" value="1"/>
</dbReference>
<evidence type="ECO:0000256" key="5">
    <source>
        <dbReference type="ARBA" id="ARBA00023136"/>
    </source>
</evidence>
<feature type="transmembrane region" description="Helical" evidence="6">
    <location>
        <begin position="126"/>
        <end position="144"/>
    </location>
</feature>
<feature type="transmembrane region" description="Helical" evidence="6">
    <location>
        <begin position="225"/>
        <end position="249"/>
    </location>
</feature>
<proteinExistence type="predicted"/>
<feature type="transmembrane region" description="Helical" evidence="6">
    <location>
        <begin position="282"/>
        <end position="307"/>
    </location>
</feature>
<name>A0AAD6US67_9AGAR</name>
<evidence type="ECO:0000256" key="1">
    <source>
        <dbReference type="ARBA" id="ARBA00004141"/>
    </source>
</evidence>
<evidence type="ECO:0000313" key="8">
    <source>
        <dbReference type="EMBL" id="KAJ7191719.1"/>
    </source>
</evidence>
<feature type="transmembrane region" description="Helical" evidence="6">
    <location>
        <begin position="150"/>
        <end position="171"/>
    </location>
</feature>
<dbReference type="Proteomes" id="UP001219525">
    <property type="component" value="Unassembled WGS sequence"/>
</dbReference>
<keyword evidence="3 6" id="KW-0812">Transmembrane</keyword>
<dbReference type="InterPro" id="IPR020846">
    <property type="entry name" value="MFS_dom"/>
</dbReference>
<feature type="transmembrane region" description="Helical" evidence="6">
    <location>
        <begin position="351"/>
        <end position="369"/>
    </location>
</feature>
<dbReference type="Pfam" id="PF07690">
    <property type="entry name" value="MFS_1"/>
    <property type="match status" value="1"/>
</dbReference>
<dbReference type="PANTHER" id="PTHR23504:SF3">
    <property type="entry name" value="MAJOR FACILITATOR SUPERFAMILY (MFS) PROFILE DOMAIN-CONTAINING PROTEIN"/>
    <property type="match status" value="1"/>
</dbReference>
<gene>
    <name evidence="8" type="ORF">GGX14DRAFT_481103</name>
</gene>
<dbReference type="InterPro" id="IPR036259">
    <property type="entry name" value="MFS_trans_sf"/>
</dbReference>
<dbReference type="EMBL" id="JARJCW010000129">
    <property type="protein sequence ID" value="KAJ7191719.1"/>
    <property type="molecule type" value="Genomic_DNA"/>
</dbReference>
<comment type="subcellular location">
    <subcellularLocation>
        <location evidence="1">Membrane</location>
        <topology evidence="1">Multi-pass membrane protein</topology>
    </subcellularLocation>
</comment>
<feature type="transmembrane region" description="Helical" evidence="6">
    <location>
        <begin position="56"/>
        <end position="77"/>
    </location>
</feature>
<feature type="transmembrane region" description="Helical" evidence="6">
    <location>
        <begin position="455"/>
        <end position="474"/>
    </location>
</feature>
<feature type="transmembrane region" description="Helical" evidence="6">
    <location>
        <begin position="381"/>
        <end position="406"/>
    </location>
</feature>
<dbReference type="AlphaFoldDB" id="A0AAD6US67"/>
<evidence type="ECO:0000313" key="9">
    <source>
        <dbReference type="Proteomes" id="UP001219525"/>
    </source>
</evidence>
<keyword evidence="2" id="KW-0813">Transport</keyword>
<evidence type="ECO:0000256" key="4">
    <source>
        <dbReference type="ARBA" id="ARBA00022989"/>
    </source>
</evidence>